<reference evidence="13" key="1">
    <citation type="journal article" date="2020" name="Stud. Mycol.">
        <title>101 Dothideomycetes genomes: a test case for predicting lifestyles and emergence of pathogens.</title>
        <authorList>
            <person name="Haridas S."/>
            <person name="Albert R."/>
            <person name="Binder M."/>
            <person name="Bloem J."/>
            <person name="Labutti K."/>
            <person name="Salamov A."/>
            <person name="Andreopoulos B."/>
            <person name="Baker S."/>
            <person name="Barry K."/>
            <person name="Bills G."/>
            <person name="Bluhm B."/>
            <person name="Cannon C."/>
            <person name="Castanera R."/>
            <person name="Culley D."/>
            <person name="Daum C."/>
            <person name="Ezra D."/>
            <person name="Gonzalez J."/>
            <person name="Henrissat B."/>
            <person name="Kuo A."/>
            <person name="Liang C."/>
            <person name="Lipzen A."/>
            <person name="Lutzoni F."/>
            <person name="Magnuson J."/>
            <person name="Mondo S."/>
            <person name="Nolan M."/>
            <person name="Ohm R."/>
            <person name="Pangilinan J."/>
            <person name="Park H.-J."/>
            <person name="Ramirez L."/>
            <person name="Alfaro M."/>
            <person name="Sun H."/>
            <person name="Tritt A."/>
            <person name="Yoshinaga Y."/>
            <person name="Zwiers L.-H."/>
            <person name="Turgeon B."/>
            <person name="Goodwin S."/>
            <person name="Spatafora J."/>
            <person name="Crous P."/>
            <person name="Grigoriev I."/>
        </authorList>
    </citation>
    <scope>NUCLEOTIDE SEQUENCE</scope>
    <source>
        <strain evidence="13">CBS 125425</strain>
    </source>
</reference>
<organism evidence="13 14">
    <name type="scientific">Polyplosphaeria fusca</name>
    <dbReference type="NCBI Taxonomy" id="682080"/>
    <lineage>
        <taxon>Eukaryota</taxon>
        <taxon>Fungi</taxon>
        <taxon>Dikarya</taxon>
        <taxon>Ascomycota</taxon>
        <taxon>Pezizomycotina</taxon>
        <taxon>Dothideomycetes</taxon>
        <taxon>Pleosporomycetidae</taxon>
        <taxon>Pleosporales</taxon>
        <taxon>Tetraplosphaeriaceae</taxon>
        <taxon>Polyplosphaeria</taxon>
    </lineage>
</organism>
<name>A0A9P4RC35_9PLEO</name>
<keyword evidence="7" id="KW-0808">Transferase</keyword>
<dbReference type="GO" id="GO:1990189">
    <property type="term" value="F:protein N-terminal-serine acetyltransferase activity"/>
    <property type="evidence" value="ECO:0007669"/>
    <property type="project" value="UniProtKB-EC"/>
</dbReference>
<dbReference type="SUPFAM" id="SSF55729">
    <property type="entry name" value="Acyl-CoA N-acyltransferases (Nat)"/>
    <property type="match status" value="1"/>
</dbReference>
<accession>A0A9P4RC35</accession>
<comment type="catalytic activity">
    <reaction evidence="10">
        <text>N-terminal L-seryl-[histone H2A] + acetyl-CoA = N-terminal N(alpha)-acetyl-L-seryl-[histone H2A] + CoA + H(+)</text>
        <dbReference type="Rhea" id="RHEA:50600"/>
        <dbReference type="Rhea" id="RHEA-COMP:12742"/>
        <dbReference type="Rhea" id="RHEA-COMP:12744"/>
        <dbReference type="ChEBI" id="CHEBI:15378"/>
        <dbReference type="ChEBI" id="CHEBI:57287"/>
        <dbReference type="ChEBI" id="CHEBI:57288"/>
        <dbReference type="ChEBI" id="CHEBI:64738"/>
        <dbReference type="ChEBI" id="CHEBI:83690"/>
        <dbReference type="EC" id="2.3.1.257"/>
    </reaction>
</comment>
<comment type="subcellular location">
    <subcellularLocation>
        <location evidence="2">Cytoplasm</location>
    </subcellularLocation>
    <subcellularLocation>
        <location evidence="1">Nucleus</location>
    </subcellularLocation>
</comment>
<dbReference type="Gene3D" id="3.40.630.30">
    <property type="match status" value="1"/>
</dbReference>
<evidence type="ECO:0000256" key="4">
    <source>
        <dbReference type="ARBA" id="ARBA00012950"/>
    </source>
</evidence>
<dbReference type="EC" id="2.3.1.257" evidence="4"/>
<sequence>MLAIDSNLVRTALPDTDPLLSFHSAQRPLSVSITKKPASEMSTEELNACFNLVKTTSSADYKASRVGWHPREKLLEMRDPRMWYLLVRSTSPPSSNQSHPTLEPIRGFLSFMYTHDDYPDGALVVYIYEVHLDADMRGSGVGTHLIGVAEAVAERSEGVVGTMLTVFTRNKGAGGLYERLGYGRHATSPGDRVMRRKRVEAELRILVKGVGRGVEMGV</sequence>
<evidence type="ECO:0000256" key="10">
    <source>
        <dbReference type="ARBA" id="ARBA00047821"/>
    </source>
</evidence>
<dbReference type="PANTHER" id="PTHR20531">
    <property type="entry name" value="N-ALPHA-ACETYLTRANSFERASE 40"/>
    <property type="match status" value="1"/>
</dbReference>
<evidence type="ECO:0000256" key="7">
    <source>
        <dbReference type="ARBA" id="ARBA00022679"/>
    </source>
</evidence>
<evidence type="ECO:0000256" key="3">
    <source>
        <dbReference type="ARBA" id="ARBA00008870"/>
    </source>
</evidence>
<dbReference type="GO" id="GO:0005737">
    <property type="term" value="C:cytoplasm"/>
    <property type="evidence" value="ECO:0007669"/>
    <property type="project" value="UniProtKB-SubCell"/>
</dbReference>
<comment type="caution">
    <text evidence="13">The sequence shown here is derived from an EMBL/GenBank/DDBJ whole genome shotgun (WGS) entry which is preliminary data.</text>
</comment>
<evidence type="ECO:0000256" key="8">
    <source>
        <dbReference type="ARBA" id="ARBA00023242"/>
    </source>
</evidence>
<gene>
    <name evidence="13" type="ORF">EJ04DRAFT_424713</name>
</gene>
<dbReference type="AlphaFoldDB" id="A0A9P4RC35"/>
<dbReference type="InterPro" id="IPR000182">
    <property type="entry name" value="GNAT_dom"/>
</dbReference>
<keyword evidence="6" id="KW-0963">Cytoplasm</keyword>
<evidence type="ECO:0000256" key="5">
    <source>
        <dbReference type="ARBA" id="ARBA00015043"/>
    </source>
</evidence>
<comment type="similarity">
    <text evidence="3">Belongs to the acetyltransferase family. NAA40 subfamily.</text>
</comment>
<feature type="domain" description="N-acetyltransferase" evidence="12">
    <location>
        <begin position="70"/>
        <end position="199"/>
    </location>
</feature>
<dbReference type="PANTHER" id="PTHR20531:SF1">
    <property type="entry name" value="N-ALPHA-ACETYLTRANSFERASE 40"/>
    <property type="match status" value="1"/>
</dbReference>
<dbReference type="GO" id="GO:0010485">
    <property type="term" value="F:histone H4 acetyltransferase activity"/>
    <property type="evidence" value="ECO:0007669"/>
    <property type="project" value="InterPro"/>
</dbReference>
<dbReference type="OrthoDB" id="424551at2759"/>
<dbReference type="InterPro" id="IPR016181">
    <property type="entry name" value="Acyl_CoA_acyltransferase"/>
</dbReference>
<evidence type="ECO:0000313" key="14">
    <source>
        <dbReference type="Proteomes" id="UP000799444"/>
    </source>
</evidence>
<dbReference type="Pfam" id="PF00583">
    <property type="entry name" value="Acetyltransf_1"/>
    <property type="match status" value="1"/>
</dbReference>
<dbReference type="EMBL" id="ML996100">
    <property type="protein sequence ID" value="KAF2740316.1"/>
    <property type="molecule type" value="Genomic_DNA"/>
</dbReference>
<evidence type="ECO:0000256" key="11">
    <source>
        <dbReference type="ARBA" id="ARBA00049524"/>
    </source>
</evidence>
<evidence type="ECO:0000256" key="9">
    <source>
        <dbReference type="ARBA" id="ARBA00023315"/>
    </source>
</evidence>
<keyword evidence="14" id="KW-1185">Reference proteome</keyword>
<keyword evidence="8" id="KW-0539">Nucleus</keyword>
<evidence type="ECO:0000256" key="2">
    <source>
        <dbReference type="ARBA" id="ARBA00004496"/>
    </source>
</evidence>
<keyword evidence="9" id="KW-0012">Acyltransferase</keyword>
<comment type="catalytic activity">
    <reaction evidence="11">
        <text>N-terminal L-seryl-[histone H4] + acetyl-CoA = N-terminal N(alpha)-acetyl-L-seryl-[histone H4] + CoA + H(+)</text>
        <dbReference type="Rhea" id="RHEA:50596"/>
        <dbReference type="Rhea" id="RHEA-COMP:12740"/>
        <dbReference type="Rhea" id="RHEA-COMP:12743"/>
        <dbReference type="ChEBI" id="CHEBI:15378"/>
        <dbReference type="ChEBI" id="CHEBI:57287"/>
        <dbReference type="ChEBI" id="CHEBI:57288"/>
        <dbReference type="ChEBI" id="CHEBI:64738"/>
        <dbReference type="ChEBI" id="CHEBI:83690"/>
        <dbReference type="EC" id="2.3.1.257"/>
    </reaction>
</comment>
<protein>
    <recommendedName>
        <fullName evidence="5">N-alpha-acetyltransferase 40</fullName>
        <ecNumber evidence="4">2.3.1.257</ecNumber>
    </recommendedName>
</protein>
<dbReference type="PROSITE" id="PS51186">
    <property type="entry name" value="GNAT"/>
    <property type="match status" value="1"/>
</dbReference>
<evidence type="ECO:0000313" key="13">
    <source>
        <dbReference type="EMBL" id="KAF2740316.1"/>
    </source>
</evidence>
<proteinExistence type="inferred from homology"/>
<dbReference type="GO" id="GO:0043998">
    <property type="term" value="F:histone H2A acetyltransferase activity"/>
    <property type="evidence" value="ECO:0007669"/>
    <property type="project" value="InterPro"/>
</dbReference>
<evidence type="ECO:0000259" key="12">
    <source>
        <dbReference type="PROSITE" id="PS51186"/>
    </source>
</evidence>
<evidence type="ECO:0000256" key="6">
    <source>
        <dbReference type="ARBA" id="ARBA00022490"/>
    </source>
</evidence>
<evidence type="ECO:0000256" key="1">
    <source>
        <dbReference type="ARBA" id="ARBA00004123"/>
    </source>
</evidence>
<dbReference type="Proteomes" id="UP000799444">
    <property type="component" value="Unassembled WGS sequence"/>
</dbReference>
<dbReference type="GO" id="GO:0005634">
    <property type="term" value="C:nucleus"/>
    <property type="evidence" value="ECO:0007669"/>
    <property type="project" value="UniProtKB-SubCell"/>
</dbReference>
<dbReference type="InterPro" id="IPR039949">
    <property type="entry name" value="NAA40"/>
</dbReference>